<comment type="caution">
    <text evidence="2">The sequence shown here is derived from an EMBL/GenBank/DDBJ whole genome shotgun (WGS) entry which is preliminary data.</text>
</comment>
<evidence type="ECO:0000259" key="1">
    <source>
        <dbReference type="Pfam" id="PF19493"/>
    </source>
</evidence>
<name>A0A1F6GGH5_9PROT</name>
<sequence>MKRKIALDLGQNQQVWVEVEEEANFNEDSVSSGKPEYYRRSRELGEAVEVIGPLVEKITAPLKALEDQPQEINLHFAFKFSAQADVLLTPYDSESLVKVHLKWKPEQNV</sequence>
<dbReference type="AlphaFoldDB" id="A0A1F6GGH5"/>
<organism evidence="2 3">
    <name type="scientific">Candidatus Lambdaproteobacteria bacterium RIFOXYD2_FULL_50_16</name>
    <dbReference type="NCBI Taxonomy" id="1817772"/>
    <lineage>
        <taxon>Bacteria</taxon>
        <taxon>Pseudomonadati</taxon>
        <taxon>Pseudomonadota</taxon>
        <taxon>Candidatus Lambdaproteobacteria</taxon>
    </lineage>
</organism>
<gene>
    <name evidence="2" type="ORF">A2527_10330</name>
</gene>
<evidence type="ECO:0000313" key="3">
    <source>
        <dbReference type="Proteomes" id="UP000178449"/>
    </source>
</evidence>
<dbReference type="Pfam" id="PF19493">
    <property type="entry name" value="Trypco1"/>
    <property type="match status" value="1"/>
</dbReference>
<protein>
    <recommendedName>
        <fullName evidence="1">Trypsin-co-occurring domain-containing protein</fullName>
    </recommendedName>
</protein>
<evidence type="ECO:0000313" key="2">
    <source>
        <dbReference type="EMBL" id="OGG97203.1"/>
    </source>
</evidence>
<proteinExistence type="predicted"/>
<feature type="domain" description="Trypsin-co-occurring" evidence="1">
    <location>
        <begin position="8"/>
        <end position="105"/>
    </location>
</feature>
<dbReference type="NCBIfam" id="NF041216">
    <property type="entry name" value="CU044_2847_fam"/>
    <property type="match status" value="1"/>
</dbReference>
<dbReference type="InterPro" id="IPR045794">
    <property type="entry name" value="Trypco1"/>
</dbReference>
<accession>A0A1F6GGH5</accession>
<dbReference type="EMBL" id="MFNE01000003">
    <property type="protein sequence ID" value="OGG97203.1"/>
    <property type="molecule type" value="Genomic_DNA"/>
</dbReference>
<dbReference type="Proteomes" id="UP000178449">
    <property type="component" value="Unassembled WGS sequence"/>
</dbReference>
<reference evidence="2 3" key="1">
    <citation type="journal article" date="2016" name="Nat. Commun.">
        <title>Thousands of microbial genomes shed light on interconnected biogeochemical processes in an aquifer system.</title>
        <authorList>
            <person name="Anantharaman K."/>
            <person name="Brown C.T."/>
            <person name="Hug L.A."/>
            <person name="Sharon I."/>
            <person name="Castelle C.J."/>
            <person name="Probst A.J."/>
            <person name="Thomas B.C."/>
            <person name="Singh A."/>
            <person name="Wilkins M.J."/>
            <person name="Karaoz U."/>
            <person name="Brodie E.L."/>
            <person name="Williams K.H."/>
            <person name="Hubbard S.S."/>
            <person name="Banfield J.F."/>
        </authorList>
    </citation>
    <scope>NUCLEOTIDE SEQUENCE [LARGE SCALE GENOMIC DNA]</scope>
</reference>